<dbReference type="EMBL" id="BQNB010012427">
    <property type="protein sequence ID" value="GJT03420.1"/>
    <property type="molecule type" value="Genomic_DNA"/>
</dbReference>
<dbReference type="Proteomes" id="UP001151760">
    <property type="component" value="Unassembled WGS sequence"/>
</dbReference>
<gene>
    <name evidence="1" type="ORF">Tco_0824589</name>
</gene>
<evidence type="ECO:0000313" key="2">
    <source>
        <dbReference type="Proteomes" id="UP001151760"/>
    </source>
</evidence>
<comment type="caution">
    <text evidence="1">The sequence shown here is derived from an EMBL/GenBank/DDBJ whole genome shotgun (WGS) entry which is preliminary data.</text>
</comment>
<organism evidence="1 2">
    <name type="scientific">Tanacetum coccineum</name>
    <dbReference type="NCBI Taxonomy" id="301880"/>
    <lineage>
        <taxon>Eukaryota</taxon>
        <taxon>Viridiplantae</taxon>
        <taxon>Streptophyta</taxon>
        <taxon>Embryophyta</taxon>
        <taxon>Tracheophyta</taxon>
        <taxon>Spermatophyta</taxon>
        <taxon>Magnoliopsida</taxon>
        <taxon>eudicotyledons</taxon>
        <taxon>Gunneridae</taxon>
        <taxon>Pentapetalae</taxon>
        <taxon>asterids</taxon>
        <taxon>campanulids</taxon>
        <taxon>Asterales</taxon>
        <taxon>Asteraceae</taxon>
        <taxon>Asteroideae</taxon>
        <taxon>Anthemideae</taxon>
        <taxon>Anthemidinae</taxon>
        <taxon>Tanacetum</taxon>
    </lineage>
</organism>
<keyword evidence="2" id="KW-1185">Reference proteome</keyword>
<accession>A0ABQ5ALA0</accession>
<sequence length="156" mass="18523">MPSLPSPEPTVSYFDDLDFFKDFENEFPAIVYNDTQMSKSDLLTEPILSPQHIDEFDLNDETSLSEYDEEEQNVLNFNVIYPNDSKSDKDNDDELMIKPILNTLWGIYLSNHYLITVYTVYSLNEYSVFDTGPRERNIDEYWWRIYKSKDREVLES</sequence>
<evidence type="ECO:0000313" key="1">
    <source>
        <dbReference type="EMBL" id="GJT03420.1"/>
    </source>
</evidence>
<proteinExistence type="predicted"/>
<reference evidence="1" key="2">
    <citation type="submission" date="2022-01" db="EMBL/GenBank/DDBJ databases">
        <authorList>
            <person name="Yamashiro T."/>
            <person name="Shiraishi A."/>
            <person name="Satake H."/>
            <person name="Nakayama K."/>
        </authorList>
    </citation>
    <scope>NUCLEOTIDE SEQUENCE</scope>
</reference>
<name>A0ABQ5ALA0_9ASTR</name>
<reference evidence="1" key="1">
    <citation type="journal article" date="2022" name="Int. J. Mol. Sci.">
        <title>Draft Genome of Tanacetum Coccineum: Genomic Comparison of Closely Related Tanacetum-Family Plants.</title>
        <authorList>
            <person name="Yamashiro T."/>
            <person name="Shiraishi A."/>
            <person name="Nakayama K."/>
            <person name="Satake H."/>
        </authorList>
    </citation>
    <scope>NUCLEOTIDE SEQUENCE</scope>
</reference>
<protein>
    <submittedName>
        <fullName evidence="1">Uncharacterized protein</fullName>
    </submittedName>
</protein>